<evidence type="ECO:0000256" key="8">
    <source>
        <dbReference type="SAM" id="Phobius"/>
    </source>
</evidence>
<dbReference type="eggNOG" id="ENOG502QTKP">
    <property type="taxonomic scope" value="Eukaryota"/>
</dbReference>
<reference evidence="9 10" key="2">
    <citation type="journal article" date="2010" name="Nucleic Acids Res.">
        <title>BeetleBase in 2010: revisions to provide comprehensive genomic information for Tribolium castaneum.</title>
        <authorList>
            <person name="Kim H.S."/>
            <person name="Murphy T."/>
            <person name="Xia J."/>
            <person name="Caragea D."/>
            <person name="Park Y."/>
            <person name="Beeman R.W."/>
            <person name="Lorenzen M.D."/>
            <person name="Butcher S."/>
            <person name="Manak J.R."/>
            <person name="Brown S.J."/>
        </authorList>
    </citation>
    <scope>GENOME REANNOTATION</scope>
    <source>
        <strain evidence="9 10">Georgia GA2</strain>
    </source>
</reference>
<feature type="transmembrane region" description="Helical" evidence="8">
    <location>
        <begin position="15"/>
        <end position="36"/>
    </location>
</feature>
<proteinExistence type="inferred from homology"/>
<feature type="transmembrane region" description="Helical" evidence="8">
    <location>
        <begin position="88"/>
        <end position="108"/>
    </location>
</feature>
<organism evidence="9 10">
    <name type="scientific">Tribolium castaneum</name>
    <name type="common">Red flour beetle</name>
    <dbReference type="NCBI Taxonomy" id="7070"/>
    <lineage>
        <taxon>Eukaryota</taxon>
        <taxon>Metazoa</taxon>
        <taxon>Ecdysozoa</taxon>
        <taxon>Arthropoda</taxon>
        <taxon>Hexapoda</taxon>
        <taxon>Insecta</taxon>
        <taxon>Pterygota</taxon>
        <taxon>Neoptera</taxon>
        <taxon>Endopterygota</taxon>
        <taxon>Coleoptera</taxon>
        <taxon>Polyphaga</taxon>
        <taxon>Cucujiformia</taxon>
        <taxon>Tenebrionidae</taxon>
        <taxon>Tenebrionidae incertae sedis</taxon>
        <taxon>Tribolium</taxon>
    </lineage>
</organism>
<dbReference type="GO" id="GO:0050916">
    <property type="term" value="P:sensory perception of sweet taste"/>
    <property type="evidence" value="ECO:0007669"/>
    <property type="project" value="UniProtKB-ARBA"/>
</dbReference>
<name>D6WK64_TRICA</name>
<dbReference type="EMBL" id="KQ971342">
    <property type="protein sequence ID" value="EFA04710.2"/>
    <property type="molecule type" value="Genomic_DNA"/>
</dbReference>
<evidence type="ECO:0000256" key="7">
    <source>
        <dbReference type="ARBA" id="ARBA00023170"/>
    </source>
</evidence>
<evidence type="ECO:0000256" key="2">
    <source>
        <dbReference type="ARBA" id="ARBA00005327"/>
    </source>
</evidence>
<dbReference type="InParanoid" id="D6WK64"/>
<evidence type="ECO:0000256" key="5">
    <source>
        <dbReference type="ARBA" id="ARBA00022989"/>
    </source>
</evidence>
<evidence type="ECO:0000313" key="9">
    <source>
        <dbReference type="EMBL" id="EFA04710.2"/>
    </source>
</evidence>
<feature type="transmembrane region" description="Helical" evidence="8">
    <location>
        <begin position="259"/>
        <end position="277"/>
    </location>
</feature>
<evidence type="ECO:0000256" key="4">
    <source>
        <dbReference type="ARBA" id="ARBA00022692"/>
    </source>
</evidence>
<feature type="transmembrane region" description="Helical" evidence="8">
    <location>
        <begin position="64"/>
        <end position="82"/>
    </location>
</feature>
<dbReference type="GO" id="GO:0005886">
    <property type="term" value="C:plasma membrane"/>
    <property type="evidence" value="ECO:0007669"/>
    <property type="project" value="UniProtKB-SubCell"/>
</dbReference>
<comment type="subcellular location">
    <subcellularLocation>
        <location evidence="1">Cell membrane</location>
        <topology evidence="1">Multi-pass membrane protein</topology>
    </subcellularLocation>
</comment>
<keyword evidence="6 8" id="KW-0472">Membrane</keyword>
<keyword evidence="5 8" id="KW-1133">Transmembrane helix</keyword>
<dbReference type="Proteomes" id="UP000007266">
    <property type="component" value="Linkage group 5"/>
</dbReference>
<dbReference type="HOGENOM" id="CLU_043581_0_0_1"/>
<dbReference type="GO" id="GO:0007606">
    <property type="term" value="P:sensory perception of chemical stimulus"/>
    <property type="evidence" value="ECO:0000318"/>
    <property type="project" value="GO_Central"/>
</dbReference>
<dbReference type="PANTHER" id="PTHR21421">
    <property type="entry name" value="GUSTATORY RECEPTOR"/>
    <property type="match status" value="1"/>
</dbReference>
<dbReference type="PANTHER" id="PTHR21421:SF29">
    <property type="entry name" value="GUSTATORY RECEPTOR 5A FOR TREHALOSE-RELATED"/>
    <property type="match status" value="1"/>
</dbReference>
<dbReference type="InterPro" id="IPR009318">
    <property type="entry name" value="Gustatory_rcpt"/>
</dbReference>
<evidence type="ECO:0000313" key="10">
    <source>
        <dbReference type="Proteomes" id="UP000007266"/>
    </source>
</evidence>
<evidence type="ECO:0000256" key="1">
    <source>
        <dbReference type="ARBA" id="ARBA00004651"/>
    </source>
</evidence>
<keyword evidence="3" id="KW-1003">Cell membrane</keyword>
<comment type="similarity">
    <text evidence="2">Belongs to the insect chemoreceptor superfamily. Gustatory receptor (GR) family. Gr5a subfamily.</text>
</comment>
<evidence type="ECO:0000256" key="3">
    <source>
        <dbReference type="ARBA" id="ARBA00022475"/>
    </source>
</evidence>
<protein>
    <submittedName>
        <fullName evidence="9">Gustatory receptor 4</fullName>
    </submittedName>
</protein>
<keyword evidence="4 8" id="KW-0812">Transmembrane</keyword>
<feature type="transmembrane region" description="Helical" evidence="8">
    <location>
        <begin position="153"/>
        <end position="173"/>
    </location>
</feature>
<reference evidence="9 10" key="1">
    <citation type="journal article" date="2008" name="Nature">
        <title>The genome of the model beetle and pest Tribolium castaneum.</title>
        <authorList>
            <consortium name="Tribolium Genome Sequencing Consortium"/>
            <person name="Richards S."/>
            <person name="Gibbs R.A."/>
            <person name="Weinstock G.M."/>
            <person name="Brown S.J."/>
            <person name="Denell R."/>
            <person name="Beeman R.W."/>
            <person name="Gibbs R."/>
            <person name="Beeman R.W."/>
            <person name="Brown S.J."/>
            <person name="Bucher G."/>
            <person name="Friedrich M."/>
            <person name="Grimmelikhuijzen C.J."/>
            <person name="Klingler M."/>
            <person name="Lorenzen M."/>
            <person name="Richards S."/>
            <person name="Roth S."/>
            <person name="Schroder R."/>
            <person name="Tautz D."/>
            <person name="Zdobnov E.M."/>
            <person name="Muzny D."/>
            <person name="Gibbs R.A."/>
            <person name="Weinstock G.M."/>
            <person name="Attaway T."/>
            <person name="Bell S."/>
            <person name="Buhay C.J."/>
            <person name="Chandrabose M.N."/>
            <person name="Chavez D."/>
            <person name="Clerk-Blankenburg K.P."/>
            <person name="Cree A."/>
            <person name="Dao M."/>
            <person name="Davis C."/>
            <person name="Chacko J."/>
            <person name="Dinh H."/>
            <person name="Dugan-Rocha S."/>
            <person name="Fowler G."/>
            <person name="Garner T.T."/>
            <person name="Garnes J."/>
            <person name="Gnirke A."/>
            <person name="Hawes A."/>
            <person name="Hernandez J."/>
            <person name="Hines S."/>
            <person name="Holder M."/>
            <person name="Hume J."/>
            <person name="Jhangiani S.N."/>
            <person name="Joshi V."/>
            <person name="Khan Z.M."/>
            <person name="Jackson L."/>
            <person name="Kovar C."/>
            <person name="Kowis A."/>
            <person name="Lee S."/>
            <person name="Lewis L.R."/>
            <person name="Margolis J."/>
            <person name="Morgan M."/>
            <person name="Nazareth L.V."/>
            <person name="Nguyen N."/>
            <person name="Okwuonu G."/>
            <person name="Parker D."/>
            <person name="Richards S."/>
            <person name="Ruiz S.J."/>
            <person name="Santibanez J."/>
            <person name="Savard J."/>
            <person name="Scherer S.E."/>
            <person name="Schneider B."/>
            <person name="Sodergren E."/>
            <person name="Tautz D."/>
            <person name="Vattahil S."/>
            <person name="Villasana D."/>
            <person name="White C.S."/>
            <person name="Wright R."/>
            <person name="Park Y."/>
            <person name="Beeman R.W."/>
            <person name="Lord J."/>
            <person name="Oppert B."/>
            <person name="Lorenzen M."/>
            <person name="Brown S."/>
            <person name="Wang L."/>
            <person name="Savard J."/>
            <person name="Tautz D."/>
            <person name="Richards S."/>
            <person name="Weinstock G."/>
            <person name="Gibbs R.A."/>
            <person name="Liu Y."/>
            <person name="Worley K."/>
            <person name="Weinstock G."/>
            <person name="Elsik C.G."/>
            <person name="Reese J.T."/>
            <person name="Elhaik E."/>
            <person name="Landan G."/>
            <person name="Graur D."/>
            <person name="Arensburger P."/>
            <person name="Atkinson P."/>
            <person name="Beeman R.W."/>
            <person name="Beidler J."/>
            <person name="Brown S.J."/>
            <person name="Demuth J.P."/>
            <person name="Drury D.W."/>
            <person name="Du Y.Z."/>
            <person name="Fujiwara H."/>
            <person name="Lorenzen M."/>
            <person name="Maselli V."/>
            <person name="Osanai M."/>
            <person name="Park Y."/>
            <person name="Robertson H.M."/>
            <person name="Tu Z."/>
            <person name="Wang J.J."/>
            <person name="Wang S."/>
            <person name="Richards S."/>
            <person name="Song H."/>
            <person name="Zhang L."/>
            <person name="Sodergren E."/>
            <person name="Werner D."/>
            <person name="Stanke M."/>
            <person name="Morgenstern B."/>
            <person name="Solovyev V."/>
            <person name="Kosarev P."/>
            <person name="Brown G."/>
            <person name="Chen H.C."/>
            <person name="Ermolaeva O."/>
            <person name="Hlavina W."/>
            <person name="Kapustin Y."/>
            <person name="Kiryutin B."/>
            <person name="Kitts P."/>
            <person name="Maglott D."/>
            <person name="Pruitt K."/>
            <person name="Sapojnikov V."/>
            <person name="Souvorov A."/>
            <person name="Mackey A.J."/>
            <person name="Waterhouse R.M."/>
            <person name="Wyder S."/>
            <person name="Zdobnov E.M."/>
            <person name="Zdobnov E.M."/>
            <person name="Wyder S."/>
            <person name="Kriventseva E.V."/>
            <person name="Kadowaki T."/>
            <person name="Bork P."/>
            <person name="Aranda M."/>
            <person name="Bao R."/>
            <person name="Beermann A."/>
            <person name="Berns N."/>
            <person name="Bolognesi R."/>
            <person name="Bonneton F."/>
            <person name="Bopp D."/>
            <person name="Brown S.J."/>
            <person name="Bucher G."/>
            <person name="Butts T."/>
            <person name="Chaumot A."/>
            <person name="Denell R.E."/>
            <person name="Ferrier D.E."/>
            <person name="Friedrich M."/>
            <person name="Gordon C.M."/>
            <person name="Jindra M."/>
            <person name="Klingler M."/>
            <person name="Lan Q."/>
            <person name="Lattorff H.M."/>
            <person name="Laudet V."/>
            <person name="von Levetsow C."/>
            <person name="Liu Z."/>
            <person name="Lutz R."/>
            <person name="Lynch J.A."/>
            <person name="da Fonseca R.N."/>
            <person name="Posnien N."/>
            <person name="Reuter R."/>
            <person name="Roth S."/>
            <person name="Savard J."/>
            <person name="Schinko J.B."/>
            <person name="Schmitt C."/>
            <person name="Schoppmeier M."/>
            <person name="Schroder R."/>
            <person name="Shippy T.D."/>
            <person name="Simonnet F."/>
            <person name="Marques-Souza H."/>
            <person name="Tautz D."/>
            <person name="Tomoyasu Y."/>
            <person name="Trauner J."/>
            <person name="Van der Zee M."/>
            <person name="Vervoort M."/>
            <person name="Wittkopp N."/>
            <person name="Wimmer E.A."/>
            <person name="Yang X."/>
            <person name="Jones A.K."/>
            <person name="Sattelle D.B."/>
            <person name="Ebert P.R."/>
            <person name="Nelson D."/>
            <person name="Scott J.G."/>
            <person name="Beeman R.W."/>
            <person name="Muthukrishnan S."/>
            <person name="Kramer K.J."/>
            <person name="Arakane Y."/>
            <person name="Beeman R.W."/>
            <person name="Zhu Q."/>
            <person name="Hogenkamp D."/>
            <person name="Dixit R."/>
            <person name="Oppert B."/>
            <person name="Jiang H."/>
            <person name="Zou Z."/>
            <person name="Marshall J."/>
            <person name="Elpidina E."/>
            <person name="Vinokurov K."/>
            <person name="Oppert C."/>
            <person name="Zou Z."/>
            <person name="Evans J."/>
            <person name="Lu Z."/>
            <person name="Zhao P."/>
            <person name="Sumathipala N."/>
            <person name="Altincicek B."/>
            <person name="Vilcinskas A."/>
            <person name="Williams M."/>
            <person name="Hultmark D."/>
            <person name="Hetru C."/>
            <person name="Jiang H."/>
            <person name="Grimmelikhuijzen C.J."/>
            <person name="Hauser F."/>
            <person name="Cazzamali G."/>
            <person name="Williamson M."/>
            <person name="Park Y."/>
            <person name="Li B."/>
            <person name="Tanaka Y."/>
            <person name="Predel R."/>
            <person name="Neupert S."/>
            <person name="Schachtner J."/>
            <person name="Verleyen P."/>
            <person name="Raible F."/>
            <person name="Bork P."/>
            <person name="Friedrich M."/>
            <person name="Walden K.K."/>
            <person name="Robertson H.M."/>
            <person name="Angeli S."/>
            <person name="Foret S."/>
            <person name="Bucher G."/>
            <person name="Schuetz S."/>
            <person name="Maleszka R."/>
            <person name="Wimmer E.A."/>
            <person name="Beeman R.W."/>
            <person name="Lorenzen M."/>
            <person name="Tomoyasu Y."/>
            <person name="Miller S.C."/>
            <person name="Grossmann D."/>
            <person name="Bucher G."/>
        </authorList>
    </citation>
    <scope>NUCLEOTIDE SEQUENCE [LARGE SCALE GENOMIC DNA]</scope>
    <source>
        <strain evidence="9 10">Georgia GA2</strain>
    </source>
</reference>
<keyword evidence="10" id="KW-1185">Reference proteome</keyword>
<evidence type="ECO:0000256" key="6">
    <source>
        <dbReference type="ARBA" id="ARBA00023136"/>
    </source>
</evidence>
<sequence length="280" mass="32565">MDTTLNKNFSYPKHLKLLVTALTTLFLLFGIVVYFLKQMAFFSKLSETEGPISIELFYKHSGKTIFWIIPYNWITATIFTFLQFNSFIVFIFTDILLISISLILANRFQQLSKTLTKRQKIPQFHPDNASFWKNVRKDYCKLSSLLFLIDDHISLAIIFSYCLNFFSLLRFLTKLLRDSEQNLIVKFHDYCDALNFTLRIICLTLFSSWINEASQEPVAILNSVVEREYSAEVGRLLLQIGFDEVALTGCKMFKLNKGLFLNIVSAIVTYELIVIQYNNN</sequence>
<dbReference type="GO" id="GO:0008527">
    <property type="term" value="F:taste receptor activity"/>
    <property type="evidence" value="ECO:0007669"/>
    <property type="project" value="InterPro"/>
</dbReference>
<gene>
    <name evidence="9" type="primary">AUGUSTUS-3.0.2_30105</name>
    <name evidence="9" type="ORF">TcasGA2_TC030105</name>
</gene>
<keyword evidence="7 9" id="KW-0675">Receptor</keyword>
<accession>D6WK64</accession>
<dbReference type="AlphaFoldDB" id="D6WK64"/>
<dbReference type="Pfam" id="PF06151">
    <property type="entry name" value="Trehalose_recp"/>
    <property type="match status" value="1"/>
</dbReference>